<evidence type="ECO:0000313" key="2">
    <source>
        <dbReference type="Proteomes" id="UP001142055"/>
    </source>
</evidence>
<comment type="caution">
    <text evidence="1">The sequence shown here is derived from an EMBL/GenBank/DDBJ whole genome shotgun (WGS) entry which is preliminary data.</text>
</comment>
<reference evidence="1" key="1">
    <citation type="submission" date="2022-12" db="EMBL/GenBank/DDBJ databases">
        <title>Genome assemblies of Blomia tropicalis.</title>
        <authorList>
            <person name="Cui Y."/>
        </authorList>
    </citation>
    <scope>NUCLEOTIDE SEQUENCE</scope>
    <source>
        <tissue evidence="1">Adult mites</tissue>
    </source>
</reference>
<sequence length="51" mass="6153">NSVRYGVRFFRSRLTYELWDKSVYTLEPIDHIGRINDVFGAIGKLNWRMMM</sequence>
<feature type="non-terminal residue" evidence="1">
    <location>
        <position position="51"/>
    </location>
</feature>
<protein>
    <submittedName>
        <fullName evidence="1">Uncharacterized protein</fullName>
    </submittedName>
</protein>
<dbReference type="EMBL" id="JAPWDV010000001">
    <property type="protein sequence ID" value="KAJ6224173.1"/>
    <property type="molecule type" value="Genomic_DNA"/>
</dbReference>
<proteinExistence type="predicted"/>
<dbReference type="AlphaFoldDB" id="A0A9Q0MFH9"/>
<keyword evidence="2" id="KW-1185">Reference proteome</keyword>
<evidence type="ECO:0000313" key="1">
    <source>
        <dbReference type="EMBL" id="KAJ6224173.1"/>
    </source>
</evidence>
<gene>
    <name evidence="1" type="ORF">RDWZM_002718</name>
</gene>
<name>A0A9Q0MFH9_BLOTA</name>
<organism evidence="1 2">
    <name type="scientific">Blomia tropicalis</name>
    <name type="common">Mite</name>
    <dbReference type="NCBI Taxonomy" id="40697"/>
    <lineage>
        <taxon>Eukaryota</taxon>
        <taxon>Metazoa</taxon>
        <taxon>Ecdysozoa</taxon>
        <taxon>Arthropoda</taxon>
        <taxon>Chelicerata</taxon>
        <taxon>Arachnida</taxon>
        <taxon>Acari</taxon>
        <taxon>Acariformes</taxon>
        <taxon>Sarcoptiformes</taxon>
        <taxon>Astigmata</taxon>
        <taxon>Glycyphagoidea</taxon>
        <taxon>Echimyopodidae</taxon>
        <taxon>Blomia</taxon>
    </lineage>
</organism>
<dbReference type="Proteomes" id="UP001142055">
    <property type="component" value="Chromosome 1"/>
</dbReference>
<accession>A0A9Q0MFH9</accession>
<feature type="non-terminal residue" evidence="1">
    <location>
        <position position="1"/>
    </location>
</feature>